<accession>A0ABW5DPA1</accession>
<protein>
    <submittedName>
        <fullName evidence="1">Nucleotidyl transferase AbiEii/AbiGii toxin family protein</fullName>
    </submittedName>
</protein>
<name>A0ABW5DPA1_9PROT</name>
<comment type="caution">
    <text evidence="1">The sequence shown here is derived from an EMBL/GenBank/DDBJ whole genome shotgun (WGS) entry which is preliminary data.</text>
</comment>
<dbReference type="Proteomes" id="UP001597295">
    <property type="component" value="Unassembled WGS sequence"/>
</dbReference>
<evidence type="ECO:0000313" key="1">
    <source>
        <dbReference type="EMBL" id="MFD2262957.1"/>
    </source>
</evidence>
<gene>
    <name evidence="1" type="ORF">ACFSM5_08670</name>
</gene>
<organism evidence="1 2">
    <name type="scientific">Lacibacterium aquatile</name>
    <dbReference type="NCBI Taxonomy" id="1168082"/>
    <lineage>
        <taxon>Bacteria</taxon>
        <taxon>Pseudomonadati</taxon>
        <taxon>Pseudomonadota</taxon>
        <taxon>Alphaproteobacteria</taxon>
        <taxon>Rhodospirillales</taxon>
        <taxon>Rhodospirillaceae</taxon>
    </lineage>
</organism>
<evidence type="ECO:0000313" key="2">
    <source>
        <dbReference type="Proteomes" id="UP001597295"/>
    </source>
</evidence>
<dbReference type="RefSeq" id="WP_379875927.1">
    <property type="nucleotide sequence ID" value="NZ_JBHUIP010000006.1"/>
</dbReference>
<dbReference type="EMBL" id="JBHUIP010000006">
    <property type="protein sequence ID" value="MFD2262957.1"/>
    <property type="molecule type" value="Genomic_DNA"/>
</dbReference>
<dbReference type="Pfam" id="PF08843">
    <property type="entry name" value="AbiEii"/>
    <property type="match status" value="1"/>
</dbReference>
<keyword evidence="1" id="KW-0808">Transferase</keyword>
<keyword evidence="2" id="KW-1185">Reference proteome</keyword>
<dbReference type="InterPro" id="IPR014942">
    <property type="entry name" value="AbiEii"/>
</dbReference>
<proteinExistence type="predicted"/>
<reference evidence="2" key="1">
    <citation type="journal article" date="2019" name="Int. J. Syst. Evol. Microbiol.">
        <title>The Global Catalogue of Microorganisms (GCM) 10K type strain sequencing project: providing services to taxonomists for standard genome sequencing and annotation.</title>
        <authorList>
            <consortium name="The Broad Institute Genomics Platform"/>
            <consortium name="The Broad Institute Genome Sequencing Center for Infectious Disease"/>
            <person name="Wu L."/>
            <person name="Ma J."/>
        </authorList>
    </citation>
    <scope>NUCLEOTIDE SEQUENCE [LARGE SCALE GENOMIC DNA]</scope>
    <source>
        <strain evidence="2">CGMCC 1.19062</strain>
    </source>
</reference>
<dbReference type="GO" id="GO:0016740">
    <property type="term" value="F:transferase activity"/>
    <property type="evidence" value="ECO:0007669"/>
    <property type="project" value="UniProtKB-KW"/>
</dbReference>
<sequence>MRHDYLIQQKCWFGGGTAIVLKLGEYRRSLNVDFLCADIDGYRELRSAAVKHGAAAFFDGPIEQLREFKADQYGIRAMLSFRGQPIKFEVIRESRIEIEGTFDPQLGVPTLVAEDMYAERLLANADRCFDLSVAYRDAVDLGMLIAELGSIPEASIHKAEKAYGEDVAAKLIAIIAALVDDTEKIRHAAGALDMQEGEVLRSIEALRADCLRLWPGSVR</sequence>